<dbReference type="EMBL" id="NXID01000037">
    <property type="protein sequence ID" value="RXK15141.1"/>
    <property type="molecule type" value="Genomic_DNA"/>
</dbReference>
<protein>
    <recommendedName>
        <fullName evidence="4">Membrane protein Cj0124c</fullName>
    </recommendedName>
</protein>
<dbReference type="Proteomes" id="UP000290092">
    <property type="component" value="Unassembled WGS sequence"/>
</dbReference>
<feature type="transmembrane region" description="Helical" evidence="1">
    <location>
        <begin position="42"/>
        <end position="66"/>
    </location>
</feature>
<gene>
    <name evidence="2" type="ORF">CP985_10025</name>
</gene>
<dbReference type="KEGG" id="amyt:AMYT_0562"/>
<keyword evidence="1" id="KW-0472">Membrane</keyword>
<reference evidence="2 3" key="1">
    <citation type="submission" date="2017-09" db="EMBL/GenBank/DDBJ databases">
        <title>Genomics of the genus Arcobacter.</title>
        <authorList>
            <person name="Perez-Cataluna A."/>
            <person name="Figueras M.J."/>
            <person name="Salas-Masso N."/>
        </authorList>
    </citation>
    <scope>NUCLEOTIDE SEQUENCE [LARGE SCALE GENOMIC DNA]</scope>
    <source>
        <strain evidence="2 3">CECT 7386</strain>
    </source>
</reference>
<dbReference type="RefSeq" id="WP_114841052.1">
    <property type="nucleotide sequence ID" value="NZ_CP031219.1"/>
</dbReference>
<dbReference type="AlphaFoldDB" id="A0AAX2AG12"/>
<keyword evidence="1" id="KW-1133">Transmembrane helix</keyword>
<name>A0AAX2AG12_9BACT</name>
<sequence>MGLKKYILFSILLIVLVFGYVFSIEAGEYKVTVLDISITLPVAIWVILPLLILFIGSVAHIMFYGFKSYLKYRSITKDEENISESIKSYLLQKSDKTTYKTKAFKDISNILSQINFDVKDNAFTTSNEEINKIVSQIKDIKSGIYVQDKSLKLEPNSSLAHKNLLNRLNSEIDFCLEVIKKPMNYSSDALKLAFLNIVEQKSMTTVKKLYENVSLDKEMAEKLFEKSAKNPEFSLSNEEIIKITKNLDYDKLDYINLAKLFKNSFTPDDLISLFEELSKEVESSVDAYFYILFEFEMIDRIRELLTTYTNDDFPAFRALIQLKDSGKHYSLESLCYKN</sequence>
<organism evidence="2 3">
    <name type="scientific">Malaciobacter mytili LMG 24559</name>
    <dbReference type="NCBI Taxonomy" id="1032238"/>
    <lineage>
        <taxon>Bacteria</taxon>
        <taxon>Pseudomonadati</taxon>
        <taxon>Campylobacterota</taxon>
        <taxon>Epsilonproteobacteria</taxon>
        <taxon>Campylobacterales</taxon>
        <taxon>Arcobacteraceae</taxon>
        <taxon>Malaciobacter</taxon>
    </lineage>
</organism>
<accession>A0AAX2AG12</accession>
<comment type="caution">
    <text evidence="2">The sequence shown here is derived from an EMBL/GenBank/DDBJ whole genome shotgun (WGS) entry which is preliminary data.</text>
</comment>
<evidence type="ECO:0000256" key="1">
    <source>
        <dbReference type="SAM" id="Phobius"/>
    </source>
</evidence>
<proteinExistence type="predicted"/>
<keyword evidence="3" id="KW-1185">Reference proteome</keyword>
<keyword evidence="1" id="KW-0812">Transmembrane</keyword>
<evidence type="ECO:0008006" key="4">
    <source>
        <dbReference type="Google" id="ProtNLM"/>
    </source>
</evidence>
<evidence type="ECO:0000313" key="2">
    <source>
        <dbReference type="EMBL" id="RXK15141.1"/>
    </source>
</evidence>
<evidence type="ECO:0000313" key="3">
    <source>
        <dbReference type="Proteomes" id="UP000290092"/>
    </source>
</evidence>